<evidence type="ECO:0000256" key="5">
    <source>
        <dbReference type="ARBA" id="ARBA00022598"/>
    </source>
</evidence>
<keyword evidence="19" id="KW-0963">Cytoplasm</keyword>
<keyword evidence="5 19" id="KW-0436">Ligase</keyword>
<evidence type="ECO:0000256" key="10">
    <source>
        <dbReference type="ARBA" id="ARBA00022840"/>
    </source>
</evidence>
<keyword evidence="6 22" id="KW-0808">Transferase</keyword>
<dbReference type="NCBIfam" id="NF002821">
    <property type="entry name" value="PRK02983.1"/>
    <property type="match status" value="1"/>
</dbReference>
<dbReference type="GO" id="GO:0004824">
    <property type="term" value="F:lysine-tRNA ligase activity"/>
    <property type="evidence" value="ECO:0007669"/>
    <property type="project" value="UniProtKB-UniRule"/>
</dbReference>
<dbReference type="GO" id="GO:0000049">
    <property type="term" value="F:tRNA binding"/>
    <property type="evidence" value="ECO:0007669"/>
    <property type="project" value="TreeGrafter"/>
</dbReference>
<keyword evidence="13 19" id="KW-0030">Aminoacyl-tRNA synthetase</keyword>
<dbReference type="HAMAP" id="MF_00252">
    <property type="entry name" value="Lys_tRNA_synth_class2"/>
    <property type="match status" value="1"/>
</dbReference>
<evidence type="ECO:0000256" key="4">
    <source>
        <dbReference type="ARBA" id="ARBA00022475"/>
    </source>
</evidence>
<dbReference type="SUPFAM" id="SSF55681">
    <property type="entry name" value="Class II aaRS and biotin synthetases"/>
    <property type="match status" value="1"/>
</dbReference>
<dbReference type="PROSITE" id="PS50862">
    <property type="entry name" value="AA_TRNA_LIGASE_II"/>
    <property type="match status" value="1"/>
</dbReference>
<dbReference type="GO" id="GO:0005524">
    <property type="term" value="F:ATP binding"/>
    <property type="evidence" value="ECO:0007669"/>
    <property type="project" value="UniProtKB-UniRule"/>
</dbReference>
<keyword evidence="19" id="KW-0648">Protein biosynthesis</keyword>
<dbReference type="Pfam" id="PF09924">
    <property type="entry name" value="LPG_synthase_C"/>
    <property type="match status" value="1"/>
</dbReference>
<comment type="similarity">
    <text evidence="3">In the C-terminal section; belongs to the class-II aminoacyl-tRNA synthetase family.</text>
</comment>
<dbReference type="Gene3D" id="2.40.50.140">
    <property type="entry name" value="Nucleic acid-binding proteins"/>
    <property type="match status" value="1"/>
</dbReference>
<protein>
    <recommendedName>
        <fullName evidence="19">Lysine--tRNA ligase</fullName>
        <ecNumber evidence="19">6.1.1.6</ecNumber>
    </recommendedName>
    <alternativeName>
        <fullName evidence="19">Lysyl-tRNA synthetase</fullName>
        <shortName evidence="19">LysRS</shortName>
    </alternativeName>
</protein>
<feature type="transmembrane region" description="Helical" evidence="20">
    <location>
        <begin position="52"/>
        <end position="74"/>
    </location>
</feature>
<dbReference type="InterPro" id="IPR004364">
    <property type="entry name" value="Aa-tRNA-synt_II"/>
</dbReference>
<organism evidence="22 23">
    <name type="scientific">Nocardioides zeae</name>
    <dbReference type="NCBI Taxonomy" id="1457234"/>
    <lineage>
        <taxon>Bacteria</taxon>
        <taxon>Bacillati</taxon>
        <taxon>Actinomycetota</taxon>
        <taxon>Actinomycetes</taxon>
        <taxon>Propionibacteriales</taxon>
        <taxon>Nocardioidaceae</taxon>
        <taxon>Nocardioides</taxon>
    </lineage>
</organism>
<keyword evidence="15" id="KW-0511">Multifunctional enzyme</keyword>
<dbReference type="EC" id="6.1.1.6" evidence="19"/>
<evidence type="ECO:0000256" key="17">
    <source>
        <dbReference type="ARBA" id="ARBA00047540"/>
    </source>
</evidence>
<dbReference type="RefSeq" id="WP_163770212.1">
    <property type="nucleotide sequence ID" value="NZ_JAAGXA010000001.1"/>
</dbReference>
<dbReference type="PANTHER" id="PTHR42918:SF15">
    <property type="entry name" value="LYSINE--TRNA LIGASE, CHLOROPLASTIC_MITOCHONDRIAL"/>
    <property type="match status" value="1"/>
</dbReference>
<evidence type="ECO:0000256" key="1">
    <source>
        <dbReference type="ARBA" id="ARBA00004651"/>
    </source>
</evidence>
<feature type="transmembrane region" description="Helical" evidence="20">
    <location>
        <begin position="81"/>
        <end position="100"/>
    </location>
</feature>
<evidence type="ECO:0000256" key="7">
    <source>
        <dbReference type="ARBA" id="ARBA00022692"/>
    </source>
</evidence>
<dbReference type="GO" id="GO:0005829">
    <property type="term" value="C:cytosol"/>
    <property type="evidence" value="ECO:0007669"/>
    <property type="project" value="TreeGrafter"/>
</dbReference>
<dbReference type="InterPro" id="IPR004365">
    <property type="entry name" value="NA-bd_OB_tRNA"/>
</dbReference>
<feature type="transmembrane region" description="Helical" evidence="20">
    <location>
        <begin position="106"/>
        <end position="127"/>
    </location>
</feature>
<evidence type="ECO:0000256" key="2">
    <source>
        <dbReference type="ARBA" id="ARBA00005270"/>
    </source>
</evidence>
<dbReference type="InterPro" id="IPR044136">
    <property type="entry name" value="Lys-tRNA-ligase_II_N"/>
</dbReference>
<comment type="subcellular location">
    <subcellularLocation>
        <location evidence="1">Cell membrane</location>
        <topology evidence="1">Multi-pass membrane protein</topology>
    </subcellularLocation>
    <subcellularLocation>
        <location evidence="19">Cytoplasm</location>
    </subcellularLocation>
</comment>
<gene>
    <name evidence="22" type="primary">lysX</name>
    <name evidence="19" type="synonym">lysS</name>
    <name evidence="22" type="ORF">G3T38_00995</name>
</gene>
<evidence type="ECO:0000256" key="20">
    <source>
        <dbReference type="SAM" id="Phobius"/>
    </source>
</evidence>
<evidence type="ECO:0000259" key="21">
    <source>
        <dbReference type="PROSITE" id="PS50862"/>
    </source>
</evidence>
<evidence type="ECO:0000313" key="23">
    <source>
        <dbReference type="Proteomes" id="UP000468687"/>
    </source>
</evidence>
<dbReference type="GO" id="GO:0005886">
    <property type="term" value="C:plasma membrane"/>
    <property type="evidence" value="ECO:0007669"/>
    <property type="project" value="UniProtKB-SubCell"/>
</dbReference>
<keyword evidence="4" id="KW-1003">Cell membrane</keyword>
<keyword evidence="20" id="KW-0472">Membrane</keyword>
<evidence type="ECO:0000256" key="8">
    <source>
        <dbReference type="ARBA" id="ARBA00022723"/>
    </source>
</evidence>
<keyword evidence="19" id="KW-0460">Magnesium</keyword>
<reference evidence="22 23" key="1">
    <citation type="journal article" date="2014" name="Int. J. Syst. Evol. Microbiol.">
        <title>Nocardioides zeae sp. nov., isolated from the stem of Zea mays.</title>
        <authorList>
            <person name="Glaeser S.P."/>
            <person name="McInroy J.A."/>
            <person name="Busse H.J."/>
            <person name="Kampfer P."/>
        </authorList>
    </citation>
    <scope>NUCLEOTIDE SEQUENCE [LARGE SCALE GENOMIC DNA]</scope>
    <source>
        <strain evidence="22 23">JCM 30728</strain>
    </source>
</reference>
<evidence type="ECO:0000256" key="14">
    <source>
        <dbReference type="ARBA" id="ARBA00023251"/>
    </source>
</evidence>
<evidence type="ECO:0000313" key="22">
    <source>
        <dbReference type="EMBL" id="NEN76848.1"/>
    </source>
</evidence>
<dbReference type="Proteomes" id="UP000468687">
    <property type="component" value="Unassembled WGS sequence"/>
</dbReference>
<keyword evidence="7 20" id="KW-0812">Transmembrane</keyword>
<dbReference type="GO" id="GO:0050071">
    <property type="term" value="F:phosphatidylglycerol lysyltransferase activity"/>
    <property type="evidence" value="ECO:0007669"/>
    <property type="project" value="UniProtKB-EC"/>
</dbReference>
<evidence type="ECO:0000256" key="3">
    <source>
        <dbReference type="ARBA" id="ARBA00009968"/>
    </source>
</evidence>
<evidence type="ECO:0000256" key="11">
    <source>
        <dbReference type="ARBA" id="ARBA00022989"/>
    </source>
</evidence>
<keyword evidence="23" id="KW-1185">Reference proteome</keyword>
<dbReference type="Pfam" id="PF16995">
    <property type="entry name" value="tRNA-synt_2_TM"/>
    <property type="match status" value="1"/>
</dbReference>
<dbReference type="PANTHER" id="PTHR42918">
    <property type="entry name" value="LYSYL-TRNA SYNTHETASE"/>
    <property type="match status" value="1"/>
</dbReference>
<dbReference type="GO" id="GO:0046677">
    <property type="term" value="P:response to antibiotic"/>
    <property type="evidence" value="ECO:0007669"/>
    <property type="project" value="UniProtKB-KW"/>
</dbReference>
<feature type="transmembrane region" description="Helical" evidence="20">
    <location>
        <begin position="21"/>
        <end position="40"/>
    </location>
</feature>
<dbReference type="CDD" id="cd04322">
    <property type="entry name" value="LysRS_N"/>
    <property type="match status" value="1"/>
</dbReference>
<keyword evidence="8 19" id="KW-0479">Metal-binding</keyword>
<dbReference type="InterPro" id="IPR024320">
    <property type="entry name" value="LPG_synthase_C"/>
</dbReference>
<dbReference type="NCBIfam" id="TIGR00499">
    <property type="entry name" value="lysS_bact"/>
    <property type="match status" value="1"/>
</dbReference>
<evidence type="ECO:0000256" key="12">
    <source>
        <dbReference type="ARBA" id="ARBA00023098"/>
    </source>
</evidence>
<dbReference type="GO" id="GO:0006629">
    <property type="term" value="P:lipid metabolic process"/>
    <property type="evidence" value="ECO:0007669"/>
    <property type="project" value="UniProtKB-KW"/>
</dbReference>
<comment type="catalytic activity">
    <reaction evidence="17">
        <text>L-lysyl-tRNA(Lys) + a 1,2-diacyl-sn-glycero-3-phospho-(1'-sn-glycerol) = a 1,2-diacyl-sn-glycero-3-phospho-1'-(3'-O-L-lysyl)-sn-glycerol + tRNA(Lys)</text>
        <dbReference type="Rhea" id="RHEA:10668"/>
        <dbReference type="Rhea" id="RHEA-COMP:9696"/>
        <dbReference type="Rhea" id="RHEA-COMP:9697"/>
        <dbReference type="ChEBI" id="CHEBI:64716"/>
        <dbReference type="ChEBI" id="CHEBI:75792"/>
        <dbReference type="ChEBI" id="CHEBI:78442"/>
        <dbReference type="ChEBI" id="CHEBI:78529"/>
        <dbReference type="EC" id="2.3.2.3"/>
    </reaction>
</comment>
<comment type="caution">
    <text evidence="22">The sequence shown here is derived from an EMBL/GenBank/DDBJ whole genome shotgun (WGS) entry which is preliminary data.</text>
</comment>
<evidence type="ECO:0000256" key="6">
    <source>
        <dbReference type="ARBA" id="ARBA00022679"/>
    </source>
</evidence>
<keyword evidence="10 19" id="KW-0067">ATP-binding</keyword>
<comment type="cofactor">
    <cofactor evidence="19">
        <name>Mg(2+)</name>
        <dbReference type="ChEBI" id="CHEBI:18420"/>
    </cofactor>
    <text evidence="19">Binds 3 Mg(2+) ions per subunit.</text>
</comment>
<dbReference type="InterPro" id="IPR031553">
    <property type="entry name" value="tRNA-synt_2_TM"/>
</dbReference>
<dbReference type="PRINTS" id="PR00982">
    <property type="entry name" value="TRNASYNTHLYS"/>
</dbReference>
<comment type="similarity">
    <text evidence="2">In the N-terminal section; belongs to the LPG synthetase family.</text>
</comment>
<dbReference type="InterPro" id="IPR045864">
    <property type="entry name" value="aa-tRNA-synth_II/BPL/LPL"/>
</dbReference>
<evidence type="ECO:0000256" key="13">
    <source>
        <dbReference type="ARBA" id="ARBA00023146"/>
    </source>
</evidence>
<evidence type="ECO:0000256" key="18">
    <source>
        <dbReference type="ARBA" id="ARBA00048573"/>
    </source>
</evidence>
<evidence type="ECO:0000256" key="9">
    <source>
        <dbReference type="ARBA" id="ARBA00022741"/>
    </source>
</evidence>
<feature type="binding site" evidence="19">
    <location>
        <position position="1017"/>
    </location>
    <ligand>
        <name>Mg(2+)</name>
        <dbReference type="ChEBI" id="CHEBI:18420"/>
        <label>1</label>
    </ligand>
</feature>
<dbReference type="Pfam" id="PF00152">
    <property type="entry name" value="tRNA-synt_2"/>
    <property type="match status" value="1"/>
</dbReference>
<dbReference type="EMBL" id="JAAGXA010000001">
    <property type="protein sequence ID" value="NEN76848.1"/>
    <property type="molecule type" value="Genomic_DNA"/>
</dbReference>
<dbReference type="Gene3D" id="3.30.930.10">
    <property type="entry name" value="Bira Bifunctional Protein, Domain 2"/>
    <property type="match status" value="1"/>
</dbReference>
<dbReference type="InterPro" id="IPR006195">
    <property type="entry name" value="aa-tRNA-synth_II"/>
</dbReference>
<sequence>MSRTGELTATPEDVWPGRYASATWVLATVVLVVTVVKPWHQYFLQTVDPISLATIAIVPSFVYASLLAVLAVALRRRLRAAWWLLVLWWLVVPQVDRILLLASGESVGPAAAGLVLSSLLLVGALRTRRYFVARRVPGSLPLAAAILGTGAVLCAVVGAHLVERFGRAESSPAALEYVVGRLLLDIGSVPLGTDATAPWWVRATIGVLGSIAVLGAAIALFRAPADHRVLDVEDEARVRHLLREHGEEDSLGYFATRRDKSVVWDADAAADARAGVSYRVIGGVSLASGNPVGDPRRWPEAVRRWLAEARLHGWTPAVMGAGTTGAQTYAAAGLKMIDLGDEAILDLTSFTLTGPSMRSVRQSVSRLQRRGYVVQVARHGDLEPGLLAELRAAAGRWRGDGGSERGFSMALGRLEDPLDEHCVLLTARDGDGRVRGFLSLVPWGRAGVSLDLMRRDPSADNGIVELMVATLAEQARGLGVREVSLNFAMFREAFERGAEMGAGPVLLLWHRILVIASRTWQLESLYRSNAKYHPAWRPRFLGFEMVSDLPRVGTAVGRAEGFLEAPSPRRLLARLTGAAPDDALDSGTEAHAAAVRALMPAPCDPLAEALDVARLPEQVRVRRAKLDRLVAAGVDPYPVAVPSTHTLAEVRAAHAGIPRGARTGCRVSVTGRVLLRRDHGGLGFLTLHAGGAELQAMVETGRLDPTSALVWDLLDLADHVAVTGEVVRTDAGELSVAATRLVLASKALRPLPDKHRGLTDPEARVRQRYVDLVVRPDARTAAYQRATVVRSVRDSLHARGFTEVETPVLQTVHGGANARPFTTHINAYDLDLSLRIATELHLKRLVVGGMEQVFEIGRQFRNEGADATHNPEFTSLEVYQAYADHDAMRRLTQELVREAAVAVHGEPVLRARDAAGRVVEHDVAGDWPVVPICTAVSQALGEEVDVDTPVEVLLRHAERHGLDPDGPRVWGVLVEELYGKLCERVTTAPVFYTEFPAAGAPLARAHRRDPRLAEKWDLVVNGAEQATAYSELTDPVLQRRRLLEQSLLAASGDPEAMVVDEDFLRALEHGMPPTGGMGLGIDRLVMNIVGGSIRDTILFPLVKP</sequence>
<dbReference type="NCBIfam" id="NF001756">
    <property type="entry name" value="PRK00484.1"/>
    <property type="match status" value="1"/>
</dbReference>
<dbReference type="SUPFAM" id="SSF50249">
    <property type="entry name" value="Nucleic acid-binding proteins"/>
    <property type="match status" value="1"/>
</dbReference>
<dbReference type="InterPro" id="IPR018149">
    <property type="entry name" value="Lys-tRNA-synth_II_C"/>
</dbReference>
<evidence type="ECO:0000256" key="19">
    <source>
        <dbReference type="HAMAP-Rule" id="MF_00252"/>
    </source>
</evidence>
<dbReference type="GO" id="GO:0006430">
    <property type="term" value="P:lysyl-tRNA aminoacylation"/>
    <property type="evidence" value="ECO:0007669"/>
    <property type="project" value="UniProtKB-UniRule"/>
</dbReference>
<dbReference type="AlphaFoldDB" id="A0A6P0HDD1"/>
<proteinExistence type="inferred from homology"/>
<keyword evidence="12" id="KW-0443">Lipid metabolism</keyword>
<comment type="subunit">
    <text evidence="19">Homodimer.</text>
</comment>
<feature type="transmembrane region" description="Helical" evidence="20">
    <location>
        <begin position="199"/>
        <end position="221"/>
    </location>
</feature>
<feature type="binding site" evidence="19">
    <location>
        <position position="1024"/>
    </location>
    <ligand>
        <name>Mg(2+)</name>
        <dbReference type="ChEBI" id="CHEBI:18420"/>
        <label>1</label>
    </ligand>
</feature>
<comment type="catalytic activity">
    <reaction evidence="18 19">
        <text>tRNA(Lys) + L-lysine + ATP = L-lysyl-tRNA(Lys) + AMP + diphosphate</text>
        <dbReference type="Rhea" id="RHEA:20792"/>
        <dbReference type="Rhea" id="RHEA-COMP:9696"/>
        <dbReference type="Rhea" id="RHEA-COMP:9697"/>
        <dbReference type="ChEBI" id="CHEBI:30616"/>
        <dbReference type="ChEBI" id="CHEBI:32551"/>
        <dbReference type="ChEBI" id="CHEBI:33019"/>
        <dbReference type="ChEBI" id="CHEBI:78442"/>
        <dbReference type="ChEBI" id="CHEBI:78529"/>
        <dbReference type="ChEBI" id="CHEBI:456215"/>
        <dbReference type="EC" id="6.1.1.6"/>
    </reaction>
</comment>
<comment type="similarity">
    <text evidence="19">Belongs to the class-II aminoacyl-tRNA synthetase family.</text>
</comment>
<accession>A0A6P0HDD1</accession>
<keyword evidence="9 19" id="KW-0547">Nucleotide-binding</keyword>
<name>A0A6P0HDD1_9ACTN</name>
<dbReference type="GO" id="GO:0000287">
    <property type="term" value="F:magnesium ion binding"/>
    <property type="evidence" value="ECO:0007669"/>
    <property type="project" value="UniProtKB-UniRule"/>
</dbReference>
<feature type="domain" description="Aminoacyl-transfer RNA synthetases class-II family profile" evidence="21">
    <location>
        <begin position="788"/>
        <end position="1104"/>
    </location>
</feature>
<keyword evidence="22" id="KW-0012">Acyltransferase</keyword>
<feature type="binding site" evidence="19">
    <location>
        <position position="1024"/>
    </location>
    <ligand>
        <name>Mg(2+)</name>
        <dbReference type="ChEBI" id="CHEBI:18420"/>
        <label>2</label>
    </ligand>
</feature>
<feature type="transmembrane region" description="Helical" evidence="20">
    <location>
        <begin position="139"/>
        <end position="162"/>
    </location>
</feature>
<keyword evidence="11 20" id="KW-1133">Transmembrane helix</keyword>
<dbReference type="Pfam" id="PF01336">
    <property type="entry name" value="tRNA_anti-codon"/>
    <property type="match status" value="1"/>
</dbReference>
<evidence type="ECO:0000256" key="15">
    <source>
        <dbReference type="ARBA" id="ARBA00023268"/>
    </source>
</evidence>
<comment type="function">
    <text evidence="16">Catalyzes the production of L-lysyl-tRNA(Lys)transfer and the transfer of a lysyl group from L-lysyl-tRNA(Lys) to membrane-bound phosphatidylglycerol (PG), which produces lysylphosphatidylglycerol (LPG), one of the components of the bacterial membrane with a positive net charge. LPG synthesis contributes to the resistance to cationic antimicrobial peptides (CAMPs) and likely protects M.tuberculosis against the CAMPs produced by competiting microorganisms (bacteriocins). In fact, the modification of anionic phosphatidylglycerol with positively charged L-lysine results in repulsion of the peptides.</text>
</comment>
<dbReference type="InterPro" id="IPR002313">
    <property type="entry name" value="Lys-tRNA-ligase_II"/>
</dbReference>
<evidence type="ECO:0000256" key="16">
    <source>
        <dbReference type="ARBA" id="ARBA00024681"/>
    </source>
</evidence>
<keyword evidence="14" id="KW-0046">Antibiotic resistance</keyword>
<dbReference type="InterPro" id="IPR012340">
    <property type="entry name" value="NA-bd_OB-fold"/>
</dbReference>